<sequence>MLKSIVAMIKGSPSEPPNPHQLEIATAALFAEVVKADNQADERELSALKQIINEHFELSDEELENVVSVADARSDEAVDLVQFTQALNEGMSAENKEKIMLGLWQVAYADSTLDPHEEHLIRKIADLLYIPHSRFIKTKLTAQSKP</sequence>
<evidence type="ECO:0000313" key="3">
    <source>
        <dbReference type="Proteomes" id="UP001218788"/>
    </source>
</evidence>
<comment type="caution">
    <text evidence="2">The sequence shown here is derived from an EMBL/GenBank/DDBJ whole genome shotgun (WGS) entry which is preliminary data.</text>
</comment>
<dbReference type="InterPro" id="IPR029024">
    <property type="entry name" value="TerB-like"/>
</dbReference>
<dbReference type="SUPFAM" id="SSF158682">
    <property type="entry name" value="TerB-like"/>
    <property type="match status" value="1"/>
</dbReference>
<feature type="domain" description="Co-chaperone DjlA N-terminal" evidence="1">
    <location>
        <begin position="23"/>
        <end position="139"/>
    </location>
</feature>
<dbReference type="Gene3D" id="1.10.3680.10">
    <property type="entry name" value="TerB-like"/>
    <property type="match status" value="1"/>
</dbReference>
<name>A0ABT5L4X3_9ALTE</name>
<keyword evidence="3" id="KW-1185">Reference proteome</keyword>
<dbReference type="EMBL" id="JAQQXP010000001">
    <property type="protein sequence ID" value="MDC8831536.1"/>
    <property type="molecule type" value="Genomic_DNA"/>
</dbReference>
<dbReference type="Proteomes" id="UP001218788">
    <property type="component" value="Unassembled WGS sequence"/>
</dbReference>
<evidence type="ECO:0000313" key="2">
    <source>
        <dbReference type="EMBL" id="MDC8831536.1"/>
    </source>
</evidence>
<gene>
    <name evidence="2" type="ORF">OIK42_12280</name>
</gene>
<dbReference type="RefSeq" id="WP_273640905.1">
    <property type="nucleotide sequence ID" value="NZ_JAQQXP010000001.1"/>
</dbReference>
<dbReference type="Pfam" id="PF05099">
    <property type="entry name" value="TerB"/>
    <property type="match status" value="1"/>
</dbReference>
<proteinExistence type="predicted"/>
<reference evidence="2 3" key="1">
    <citation type="submission" date="2022-10" db="EMBL/GenBank/DDBJ databases">
        <title>Alteromonas sp. chi3 Genome sequencing.</title>
        <authorList>
            <person name="Park S."/>
        </authorList>
    </citation>
    <scope>NUCLEOTIDE SEQUENCE [LARGE SCALE GENOMIC DNA]</scope>
    <source>
        <strain evidence="3">chi3</strain>
    </source>
</reference>
<evidence type="ECO:0000259" key="1">
    <source>
        <dbReference type="Pfam" id="PF05099"/>
    </source>
</evidence>
<organism evidence="2 3">
    <name type="scientific">Alteromonas gilva</name>
    <dbReference type="NCBI Taxonomy" id="2987522"/>
    <lineage>
        <taxon>Bacteria</taxon>
        <taxon>Pseudomonadati</taxon>
        <taxon>Pseudomonadota</taxon>
        <taxon>Gammaproteobacteria</taxon>
        <taxon>Alteromonadales</taxon>
        <taxon>Alteromonadaceae</taxon>
        <taxon>Alteromonas/Salinimonas group</taxon>
        <taxon>Alteromonas</taxon>
    </lineage>
</organism>
<accession>A0ABT5L4X3</accession>
<protein>
    <submittedName>
        <fullName evidence="2">TerB family tellurite resistance protein</fullName>
    </submittedName>
</protein>
<dbReference type="CDD" id="cd07313">
    <property type="entry name" value="terB_like_2"/>
    <property type="match status" value="1"/>
</dbReference>
<dbReference type="InterPro" id="IPR007791">
    <property type="entry name" value="DjlA_N"/>
</dbReference>